<feature type="transmembrane region" description="Helical" evidence="4">
    <location>
        <begin position="445"/>
        <end position="471"/>
    </location>
</feature>
<comment type="similarity">
    <text evidence="1">Belongs to the GerABKA family.</text>
</comment>
<dbReference type="EMBL" id="LK996017">
    <property type="protein sequence ID" value="CDX04737.1"/>
    <property type="molecule type" value="Genomic_DNA"/>
</dbReference>
<evidence type="ECO:0000256" key="4">
    <source>
        <dbReference type="SAM" id="Phobius"/>
    </source>
</evidence>
<keyword evidence="2 4" id="KW-0472">Membrane</keyword>
<dbReference type="PANTHER" id="PTHR22550">
    <property type="entry name" value="SPORE GERMINATION PROTEIN"/>
    <property type="match status" value="1"/>
</dbReference>
<feature type="transmembrane region" description="Helical" evidence="4">
    <location>
        <begin position="325"/>
        <end position="344"/>
    </location>
</feature>
<dbReference type="GO" id="GO:0016020">
    <property type="term" value="C:membrane"/>
    <property type="evidence" value="ECO:0007669"/>
    <property type="project" value="InterPro"/>
</dbReference>
<feature type="transmembrane region" description="Helical" evidence="4">
    <location>
        <begin position="283"/>
        <end position="304"/>
    </location>
</feature>
<dbReference type="PIRSF" id="PIRSF005690">
    <property type="entry name" value="GerBA"/>
    <property type="match status" value="1"/>
</dbReference>
<sequence length="540" mass="60058">MFQYIKKQLQGMKLMHLNTIDGEKDIYEYSTTPLSPDMYKNLEEIKTILGSSYDIAFREFDFGPQGRIRGTLVFLISMIDKTFLNESIIKPLMFDDRLIEKEEEPELLNIDYIKTTMLSMDEVHTAATINEVIENCLKGYAVLVISGLNEAIVIRAYGGETRSLDEPKTETVVRGPRLGFTESLLTNTSLLRRYVRTPNLTFETTIIGRETKTVVCIAYIKGIANPSLIEEIKRRLDRINTDAILESGYIEQFIEDAPFSIFSTVGNSERPDAVAAKILEGRAALLINGTPFVLTVPVLFIESFSSTEDYYSRPYFVGIVRMIRFLSYFISVFGPAIFVALSTFHQELIPTPLLFTMAAAEEDVPFPAVIEALTMGAVFEILREAGIRLPRPVGQAVSIVGALVLGESAVQAGLVSQPMVIVISLTAVASFTVPAQTDSGAVLRLIMVLLAGAMGGFGIMIGFIGVMIHLASLRSFGTPFFSPFAPLTPIDLKDTIVRFPLWAMLTRPRLIGWNDPQRQAFRLKPTPPSKNRNPRNNPDQ</sequence>
<keyword evidence="4" id="KW-0812">Transmembrane</keyword>
<accession>A0A098B8N4</accession>
<dbReference type="InterPro" id="IPR004995">
    <property type="entry name" value="Spore_Ger"/>
</dbReference>
<evidence type="ECO:0000256" key="2">
    <source>
        <dbReference type="ARBA" id="ARBA00023136"/>
    </source>
</evidence>
<dbReference type="InterPro" id="IPR050768">
    <property type="entry name" value="UPF0353/GerABKA_families"/>
</dbReference>
<dbReference type="PATRIC" id="fig|49338.4.peg.5216"/>
<evidence type="ECO:0000256" key="1">
    <source>
        <dbReference type="ARBA" id="ARBA00005278"/>
    </source>
</evidence>
<reference evidence="5" key="1">
    <citation type="submission" date="2014-07" db="EMBL/GenBank/DDBJ databases">
        <authorList>
            <person name="Hornung V.Bastian."/>
        </authorList>
    </citation>
    <scope>NUCLEOTIDE SEQUENCE</scope>
    <source>
        <strain evidence="5">PCE-S</strain>
    </source>
</reference>
<feature type="compositionally biased region" description="Low complexity" evidence="3">
    <location>
        <begin position="529"/>
        <end position="540"/>
    </location>
</feature>
<dbReference type="PANTHER" id="PTHR22550:SF5">
    <property type="entry name" value="LEUCINE ZIPPER PROTEIN 4"/>
    <property type="match status" value="1"/>
</dbReference>
<feature type="region of interest" description="Disordered" evidence="3">
    <location>
        <begin position="519"/>
        <end position="540"/>
    </location>
</feature>
<dbReference type="Pfam" id="PF03323">
    <property type="entry name" value="GerA"/>
    <property type="match status" value="1"/>
</dbReference>
<name>A0A098B8N4_DESHA</name>
<dbReference type="GO" id="GO:0009847">
    <property type="term" value="P:spore germination"/>
    <property type="evidence" value="ECO:0007669"/>
    <property type="project" value="InterPro"/>
</dbReference>
<evidence type="ECO:0000256" key="3">
    <source>
        <dbReference type="SAM" id="MobiDB-lite"/>
    </source>
</evidence>
<protein>
    <submittedName>
        <fullName evidence="5">Spore germination protein KA</fullName>
    </submittedName>
</protein>
<feature type="transmembrane region" description="Helical" evidence="4">
    <location>
        <begin position="412"/>
        <end position="433"/>
    </location>
</feature>
<proteinExistence type="inferred from homology"/>
<dbReference type="AlphaFoldDB" id="A0A098B8N4"/>
<dbReference type="RefSeq" id="WP_144677109.1">
    <property type="nucleotide sequence ID" value="NZ_JAYFNZ010000062.1"/>
</dbReference>
<evidence type="ECO:0000313" key="5">
    <source>
        <dbReference type="EMBL" id="CDX04737.1"/>
    </source>
</evidence>
<gene>
    <name evidence="5" type="ORF">DPCES_4851</name>
</gene>
<keyword evidence="4" id="KW-1133">Transmembrane helix</keyword>
<organism evidence="5">
    <name type="scientific">Desulfitobacterium hafniense</name>
    <name type="common">Desulfitobacterium frappieri</name>
    <dbReference type="NCBI Taxonomy" id="49338"/>
    <lineage>
        <taxon>Bacteria</taxon>
        <taxon>Bacillati</taxon>
        <taxon>Bacillota</taxon>
        <taxon>Clostridia</taxon>
        <taxon>Eubacteriales</taxon>
        <taxon>Desulfitobacteriaceae</taxon>
        <taxon>Desulfitobacterium</taxon>
    </lineage>
</organism>